<organism evidence="2 3">
    <name type="scientific">Plasmodium inui San Antonio 1</name>
    <dbReference type="NCBI Taxonomy" id="1237626"/>
    <lineage>
        <taxon>Eukaryota</taxon>
        <taxon>Sar</taxon>
        <taxon>Alveolata</taxon>
        <taxon>Apicomplexa</taxon>
        <taxon>Aconoidasida</taxon>
        <taxon>Haemosporida</taxon>
        <taxon>Plasmodiidae</taxon>
        <taxon>Plasmodium</taxon>
        <taxon>Plasmodium (Plasmodium)</taxon>
    </lineage>
</organism>
<dbReference type="Proteomes" id="UP000030640">
    <property type="component" value="Unassembled WGS sequence"/>
</dbReference>
<proteinExistence type="predicted"/>
<feature type="region of interest" description="Disordered" evidence="1">
    <location>
        <begin position="282"/>
        <end position="345"/>
    </location>
</feature>
<dbReference type="VEuPathDB" id="PlasmoDB:C922_05501"/>
<evidence type="ECO:0000313" key="3">
    <source>
        <dbReference type="Proteomes" id="UP000030640"/>
    </source>
</evidence>
<sequence>MTSFHKWLDYLLSQETRACRTDEIPEDAGKGRICDYRGKTRDFNRGGVDDRWANILGPGNLMFPNTSKAAEIVCRGLEKWAASLIECDNNPLWGDAKCDRRSLGLRGTLRGNIKCQWNPQHTRWEQMTKDAVLTSSRPENRSLMICMDMVSIIWGVFRNSERKGGVMTYGGENLCQAMYSRFKEWGNKDIAEELMKFWFPEGGSGIKIGGREYQRGEHAGGQWSKALYLPGNRITSLQCYRTGQGKEDKYDSSCYWTFEAENCEADDDTTWGRFRQFRHQLVPTPEATNNKPNRNQGSPPPAKQDPPKPQQGGKKIKFPQGTTGKAGQGGKTKPDWRELIGTGSR</sequence>
<dbReference type="GeneID" id="20040775"/>
<dbReference type="EMBL" id="KI965542">
    <property type="protein sequence ID" value="EUD64120.1"/>
    <property type="molecule type" value="Genomic_DNA"/>
</dbReference>
<feature type="compositionally biased region" description="Low complexity" evidence="1">
    <location>
        <begin position="310"/>
        <end position="323"/>
    </location>
</feature>
<name>W6ZXX5_9APIC</name>
<protein>
    <submittedName>
        <fullName evidence="2">Uncharacterized protein</fullName>
    </submittedName>
</protein>
<dbReference type="AlphaFoldDB" id="W6ZXX5"/>
<evidence type="ECO:0000313" key="2">
    <source>
        <dbReference type="EMBL" id="EUD64120.1"/>
    </source>
</evidence>
<feature type="compositionally biased region" description="Pro residues" evidence="1">
    <location>
        <begin position="298"/>
        <end position="309"/>
    </location>
</feature>
<gene>
    <name evidence="2" type="ORF">C922_05501</name>
</gene>
<dbReference type="RefSeq" id="XP_008819294.1">
    <property type="nucleotide sequence ID" value="XM_008821072.1"/>
</dbReference>
<evidence type="ECO:0000256" key="1">
    <source>
        <dbReference type="SAM" id="MobiDB-lite"/>
    </source>
</evidence>
<accession>W6ZXX5</accession>
<reference evidence="2 3" key="1">
    <citation type="submission" date="2013-02" db="EMBL/GenBank/DDBJ databases">
        <title>The Genome Sequence of Plasmodium inui San Antonio 1.</title>
        <authorList>
            <consortium name="The Broad Institute Genome Sequencing Platform"/>
            <consortium name="The Broad Institute Genome Sequencing Center for Infectious Disease"/>
            <person name="Neafsey D."/>
            <person name="Cheeseman I."/>
            <person name="Volkman S."/>
            <person name="Adams J."/>
            <person name="Walker B."/>
            <person name="Young S.K."/>
            <person name="Zeng Q."/>
            <person name="Gargeya S."/>
            <person name="Fitzgerald M."/>
            <person name="Haas B."/>
            <person name="Abouelleil A."/>
            <person name="Alvarado L."/>
            <person name="Arachchi H.M."/>
            <person name="Berlin A.M."/>
            <person name="Chapman S.B."/>
            <person name="Dewar J."/>
            <person name="Goldberg J."/>
            <person name="Griggs A."/>
            <person name="Gujja S."/>
            <person name="Hansen M."/>
            <person name="Howarth C."/>
            <person name="Imamovic A."/>
            <person name="Larimer J."/>
            <person name="McCowan C."/>
            <person name="Murphy C."/>
            <person name="Neiman D."/>
            <person name="Pearson M."/>
            <person name="Priest M."/>
            <person name="Roberts A."/>
            <person name="Saif S."/>
            <person name="Shea T."/>
            <person name="Sisk P."/>
            <person name="Sykes S."/>
            <person name="Wortman J."/>
            <person name="Nusbaum C."/>
            <person name="Birren B."/>
        </authorList>
    </citation>
    <scope>NUCLEOTIDE SEQUENCE [LARGE SCALE GENOMIC DNA]</scope>
    <source>
        <strain evidence="2 3">San Antonio 1</strain>
    </source>
</reference>
<keyword evidence="3" id="KW-1185">Reference proteome</keyword>
<feature type="compositionally biased region" description="Polar residues" evidence="1">
    <location>
        <begin position="286"/>
        <end position="295"/>
    </location>
</feature>